<evidence type="ECO:0000313" key="8">
    <source>
        <dbReference type="EMBL" id="MBK1811185.1"/>
    </source>
</evidence>
<proteinExistence type="predicted"/>
<dbReference type="InterPro" id="IPR005490">
    <property type="entry name" value="LD_TPept_cat_dom"/>
</dbReference>
<gene>
    <name evidence="8" type="ORF">JHL18_11140</name>
</gene>
<evidence type="ECO:0000256" key="4">
    <source>
        <dbReference type="ARBA" id="ARBA00022984"/>
    </source>
</evidence>
<keyword evidence="9" id="KW-1185">Reference proteome</keyword>
<evidence type="ECO:0000313" key="9">
    <source>
        <dbReference type="Proteomes" id="UP000596739"/>
    </source>
</evidence>
<accession>A0ABS1EP91</accession>
<reference evidence="9" key="1">
    <citation type="submission" date="2021-01" db="EMBL/GenBank/DDBJ databases">
        <title>Genome public.</title>
        <authorList>
            <person name="Liu C."/>
            <person name="Sun Q."/>
        </authorList>
    </citation>
    <scope>NUCLEOTIDE SEQUENCE [LARGE SCALE GENOMIC DNA]</scope>
    <source>
        <strain evidence="9">YIM B02505</strain>
    </source>
</reference>
<comment type="caution">
    <text evidence="8">The sequence shown here is derived from an EMBL/GenBank/DDBJ whole genome shotgun (WGS) entry which is preliminary data.</text>
</comment>
<feature type="region of interest" description="Disordered" evidence="6">
    <location>
        <begin position="49"/>
        <end position="94"/>
    </location>
</feature>
<dbReference type="CDD" id="cd16913">
    <property type="entry name" value="YkuD_like"/>
    <property type="match status" value="1"/>
</dbReference>
<keyword evidence="3" id="KW-0133">Cell shape</keyword>
<organism evidence="8 9">
    <name type="scientific">Clostridium yunnanense</name>
    <dbReference type="NCBI Taxonomy" id="2800325"/>
    <lineage>
        <taxon>Bacteria</taxon>
        <taxon>Bacillati</taxon>
        <taxon>Bacillota</taxon>
        <taxon>Clostridia</taxon>
        <taxon>Eubacteriales</taxon>
        <taxon>Clostridiaceae</taxon>
        <taxon>Clostridium</taxon>
    </lineage>
</organism>
<feature type="compositionally biased region" description="Polar residues" evidence="6">
    <location>
        <begin position="49"/>
        <end position="58"/>
    </location>
</feature>
<dbReference type="EMBL" id="JAENHN010000032">
    <property type="protein sequence ID" value="MBK1811185.1"/>
    <property type="molecule type" value="Genomic_DNA"/>
</dbReference>
<evidence type="ECO:0000256" key="2">
    <source>
        <dbReference type="ARBA" id="ARBA00022679"/>
    </source>
</evidence>
<evidence type="ECO:0000256" key="3">
    <source>
        <dbReference type="ARBA" id="ARBA00022960"/>
    </source>
</evidence>
<protein>
    <submittedName>
        <fullName evidence="8">L,D-transpeptidase</fullName>
    </submittedName>
</protein>
<dbReference type="Proteomes" id="UP000596739">
    <property type="component" value="Unassembled WGS sequence"/>
</dbReference>
<keyword evidence="4" id="KW-0573">Peptidoglycan synthesis</keyword>
<evidence type="ECO:0000259" key="7">
    <source>
        <dbReference type="Pfam" id="PF03734"/>
    </source>
</evidence>
<keyword evidence="2" id="KW-0808">Transferase</keyword>
<evidence type="ECO:0000256" key="1">
    <source>
        <dbReference type="ARBA" id="ARBA00004752"/>
    </source>
</evidence>
<evidence type="ECO:0000256" key="6">
    <source>
        <dbReference type="SAM" id="MobiDB-lite"/>
    </source>
</evidence>
<dbReference type="SUPFAM" id="SSF141523">
    <property type="entry name" value="L,D-transpeptidase catalytic domain-like"/>
    <property type="match status" value="1"/>
</dbReference>
<sequence>MKKNFLIISLILVTLTATAMIIKNTIKSYSLNKPVKIYPVKPLVNDKNLTSTKNQFGSSDVAIPNKKEGNKTASTNSSKESKQSDKNSKETNAQVVNYQFPTKAPVRAKQSSDKYNVKVHIDTQKVEIYKNDTLIKIMECSTGLTEGDYDTPVGNFKINDYFGESFYNAKYREGARY</sequence>
<dbReference type="Pfam" id="PF03734">
    <property type="entry name" value="YkuD"/>
    <property type="match status" value="1"/>
</dbReference>
<dbReference type="InterPro" id="IPR038063">
    <property type="entry name" value="Transpep_catalytic_dom"/>
</dbReference>
<feature type="compositionally biased region" description="Basic and acidic residues" evidence="6">
    <location>
        <begin position="79"/>
        <end position="89"/>
    </location>
</feature>
<name>A0ABS1EP91_9CLOT</name>
<keyword evidence="5" id="KW-0961">Cell wall biogenesis/degradation</keyword>
<dbReference type="Gene3D" id="2.40.440.10">
    <property type="entry name" value="L,D-transpeptidase catalytic domain-like"/>
    <property type="match status" value="1"/>
</dbReference>
<evidence type="ECO:0000256" key="5">
    <source>
        <dbReference type="ARBA" id="ARBA00023316"/>
    </source>
</evidence>
<feature type="domain" description="L,D-TPase catalytic" evidence="7">
    <location>
        <begin position="117"/>
        <end position="160"/>
    </location>
</feature>
<comment type="pathway">
    <text evidence="1">Cell wall biogenesis; peptidoglycan biosynthesis.</text>
</comment>